<evidence type="ECO:0000313" key="9">
    <source>
        <dbReference type="EMBL" id="KOF79269.1"/>
    </source>
</evidence>
<dbReference type="SUPFAM" id="SSF144091">
    <property type="entry name" value="Rhomboid-like"/>
    <property type="match status" value="1"/>
</dbReference>
<comment type="subcellular location">
    <subcellularLocation>
        <location evidence="1 7">Endoplasmic reticulum membrane</location>
        <topology evidence="1 7">Multi-pass membrane protein</topology>
    </subcellularLocation>
</comment>
<dbReference type="PANTHER" id="PTHR11009">
    <property type="entry name" value="DER1-LIKE PROTEIN, DERLIN"/>
    <property type="match status" value="1"/>
</dbReference>
<dbReference type="KEGG" id="obi:106875351"/>
<feature type="region of interest" description="Disordered" evidence="8">
    <location>
        <begin position="229"/>
        <end position="251"/>
    </location>
</feature>
<feature type="transmembrane region" description="Helical" evidence="7">
    <location>
        <begin position="155"/>
        <end position="188"/>
    </location>
</feature>
<feature type="transmembrane region" description="Helical" evidence="7">
    <location>
        <begin position="105"/>
        <end position="135"/>
    </location>
</feature>
<comment type="similarity">
    <text evidence="2 7">Belongs to the derlin family.</text>
</comment>
<evidence type="ECO:0000256" key="7">
    <source>
        <dbReference type="RuleBase" id="RU363059"/>
    </source>
</evidence>
<feature type="compositionally biased region" description="Gly residues" evidence="8">
    <location>
        <begin position="233"/>
        <end position="251"/>
    </location>
</feature>
<dbReference type="GO" id="GO:0006950">
    <property type="term" value="P:response to stress"/>
    <property type="evidence" value="ECO:0007669"/>
    <property type="project" value="UniProtKB-ARBA"/>
</dbReference>
<evidence type="ECO:0000256" key="8">
    <source>
        <dbReference type="SAM" id="MobiDB-lite"/>
    </source>
</evidence>
<evidence type="ECO:0000256" key="2">
    <source>
        <dbReference type="ARBA" id="ARBA00008917"/>
    </source>
</evidence>
<dbReference type="OrthoDB" id="19102at2759"/>
<keyword evidence="3 7" id="KW-0812">Transmembrane</keyword>
<dbReference type="Pfam" id="PF04511">
    <property type="entry name" value="DER1"/>
    <property type="match status" value="1"/>
</dbReference>
<name>A0A0L8GR20_OCTBM</name>
<proteinExistence type="inferred from homology"/>
<reference evidence="9" key="1">
    <citation type="submission" date="2015-07" db="EMBL/GenBank/DDBJ databases">
        <title>MeaNS - Measles Nucleotide Surveillance Program.</title>
        <authorList>
            <person name="Tran T."/>
            <person name="Druce J."/>
        </authorList>
    </citation>
    <scope>NUCLEOTIDE SEQUENCE</scope>
    <source>
        <strain evidence="9">UCB-OBI-ISO-001</strain>
        <tissue evidence="9">Gonad</tissue>
    </source>
</reference>
<accession>A0A0L8GR20</accession>
<keyword evidence="4 7" id="KW-0256">Endoplasmic reticulum</keyword>
<feature type="transmembrane region" description="Helical" evidence="7">
    <location>
        <begin position="19"/>
        <end position="42"/>
    </location>
</feature>
<gene>
    <name evidence="9" type="ORF">OCBIM_22029721mg</name>
</gene>
<dbReference type="AlphaFoldDB" id="A0A0L8GR20"/>
<comment type="function">
    <text evidence="7">May be involved in the degradation of misfolded endoplasmic reticulum (ER) luminal proteins.</text>
</comment>
<organism evidence="9">
    <name type="scientific">Octopus bimaculoides</name>
    <name type="common">California two-spotted octopus</name>
    <dbReference type="NCBI Taxonomy" id="37653"/>
    <lineage>
        <taxon>Eukaryota</taxon>
        <taxon>Metazoa</taxon>
        <taxon>Spiralia</taxon>
        <taxon>Lophotrochozoa</taxon>
        <taxon>Mollusca</taxon>
        <taxon>Cephalopoda</taxon>
        <taxon>Coleoidea</taxon>
        <taxon>Octopodiformes</taxon>
        <taxon>Octopoda</taxon>
        <taxon>Incirrata</taxon>
        <taxon>Octopodidae</taxon>
        <taxon>Octopus</taxon>
    </lineage>
</organism>
<dbReference type="STRING" id="37653.A0A0L8GR20"/>
<dbReference type="GO" id="GO:0005789">
    <property type="term" value="C:endoplasmic reticulum membrane"/>
    <property type="evidence" value="ECO:0007669"/>
    <property type="project" value="UniProtKB-SubCell"/>
</dbReference>
<keyword evidence="6 7" id="KW-0472">Membrane</keyword>
<dbReference type="InterPro" id="IPR035952">
    <property type="entry name" value="Rhomboid-like_sf"/>
</dbReference>
<evidence type="ECO:0000256" key="4">
    <source>
        <dbReference type="ARBA" id="ARBA00022824"/>
    </source>
</evidence>
<protein>
    <recommendedName>
        <fullName evidence="7">Derlin</fullName>
    </recommendedName>
</protein>
<keyword evidence="5 7" id="KW-1133">Transmembrane helix</keyword>
<evidence type="ECO:0000256" key="5">
    <source>
        <dbReference type="ARBA" id="ARBA00022989"/>
    </source>
</evidence>
<dbReference type="EMBL" id="KQ420813">
    <property type="protein sequence ID" value="KOF79269.1"/>
    <property type="molecule type" value="Genomic_DNA"/>
</dbReference>
<dbReference type="InterPro" id="IPR007599">
    <property type="entry name" value="DER1"/>
</dbReference>
<sequence length="251" mass="28904">MASNDIGDWFRSIPRITKFWFVGSIVLPIAARFGLLSPIWLILRYEFVVYKFQIWRLLTSVLYYPTSGPQGFHYLLNLYFLYSYSVRLETGTFLGRPADYVTMLCFNWICLILIGLTADLLLLMDPMVLSVLYIWCQLNKDTTVTFWFGTRFPAMYLPWVLLGFNLIVGDGGLFELIGILVGHLYFFLKFKYPQDFGGPQLITTPQFLYKYFPSHQTWAGFGEAPRRRFTNGNQGGEGGHTWGRGQTLGGN</sequence>
<evidence type="ECO:0000256" key="6">
    <source>
        <dbReference type="ARBA" id="ARBA00023136"/>
    </source>
</evidence>
<evidence type="ECO:0000256" key="1">
    <source>
        <dbReference type="ARBA" id="ARBA00004477"/>
    </source>
</evidence>
<feature type="transmembrane region" description="Helical" evidence="7">
    <location>
        <begin position="62"/>
        <end position="84"/>
    </location>
</feature>
<evidence type="ECO:0000256" key="3">
    <source>
        <dbReference type="ARBA" id="ARBA00022692"/>
    </source>
</evidence>
<dbReference type="OMA" id="LWRCVTS"/>